<dbReference type="EMBL" id="VSIY01000013">
    <property type="protein sequence ID" value="TYB80711.1"/>
    <property type="molecule type" value="Genomic_DNA"/>
</dbReference>
<dbReference type="SMART" id="SM00421">
    <property type="entry name" value="HTH_LUXR"/>
    <property type="match status" value="1"/>
</dbReference>
<dbReference type="GO" id="GO:0003677">
    <property type="term" value="F:DNA binding"/>
    <property type="evidence" value="ECO:0007669"/>
    <property type="project" value="UniProtKB-KW"/>
</dbReference>
<dbReference type="InterPro" id="IPR036388">
    <property type="entry name" value="WH-like_DNA-bd_sf"/>
</dbReference>
<sequence length="203" mass="22901">MTDTARLDRGLAQLSDLSPKGYALALHIRFASAHMMLQTYDPRWTEIYTERGYMLADPMVFWGFGHEGAIRWSEVNLPDPHDIWTQAREFGLLYGVAVSCGPTSSRTIGGFARDDREFTDDEIAELERIVKKLHAESTPPEKLTPAQRMALRLVATGRRHTEAAALLGISESALKARLRAARERLFVRTTAEAIQRAQEYNLL</sequence>
<dbReference type="SUPFAM" id="SSF75516">
    <property type="entry name" value="Pheromone-binding domain of LuxR-like quorum-sensing transcription factors"/>
    <property type="match status" value="1"/>
</dbReference>
<proteinExistence type="predicted"/>
<dbReference type="InterPro" id="IPR036693">
    <property type="entry name" value="TF_LuxR_autoind-bd_dom_sf"/>
</dbReference>
<evidence type="ECO:0000259" key="4">
    <source>
        <dbReference type="SMART" id="SM00421"/>
    </source>
</evidence>
<reference evidence="5 6" key="1">
    <citation type="submission" date="2019-08" db="EMBL/GenBank/DDBJ databases">
        <title>Identification of a novel species of the genus Boseongicola.</title>
        <authorList>
            <person name="Zhang X.-Q."/>
        </authorList>
    </citation>
    <scope>NUCLEOTIDE SEQUENCE [LARGE SCALE GENOMIC DNA]</scope>
    <source>
        <strain evidence="5 6">HY14</strain>
    </source>
</reference>
<organism evidence="5 6">
    <name type="scientific">Maritimibacter fusiformis</name>
    <dbReference type="NCBI Taxonomy" id="2603819"/>
    <lineage>
        <taxon>Bacteria</taxon>
        <taxon>Pseudomonadati</taxon>
        <taxon>Pseudomonadota</taxon>
        <taxon>Alphaproteobacteria</taxon>
        <taxon>Rhodobacterales</taxon>
        <taxon>Roseobacteraceae</taxon>
        <taxon>Maritimibacter</taxon>
    </lineage>
</organism>
<dbReference type="InterPro" id="IPR000792">
    <property type="entry name" value="Tscrpt_reg_LuxR_C"/>
</dbReference>
<dbReference type="Gene3D" id="1.10.10.10">
    <property type="entry name" value="Winged helix-like DNA-binding domain superfamily/Winged helix DNA-binding domain"/>
    <property type="match status" value="1"/>
</dbReference>
<dbReference type="GO" id="GO:0006352">
    <property type="term" value="P:DNA-templated transcription initiation"/>
    <property type="evidence" value="ECO:0007669"/>
    <property type="project" value="InterPro"/>
</dbReference>
<dbReference type="GO" id="GO:0016987">
    <property type="term" value="F:sigma factor activity"/>
    <property type="evidence" value="ECO:0007669"/>
    <property type="project" value="InterPro"/>
</dbReference>
<dbReference type="SUPFAM" id="SSF46894">
    <property type="entry name" value="C-terminal effector domain of the bipartite response regulators"/>
    <property type="match status" value="1"/>
</dbReference>
<gene>
    <name evidence="5" type="ORF">FVF75_13890</name>
</gene>
<dbReference type="Pfam" id="PF03472">
    <property type="entry name" value="Autoind_bind"/>
    <property type="match status" value="1"/>
</dbReference>
<dbReference type="InterPro" id="IPR005143">
    <property type="entry name" value="TF_LuxR_autoind-bd_dom"/>
</dbReference>
<keyword evidence="1" id="KW-0805">Transcription regulation</keyword>
<feature type="domain" description="HTH luxR-type" evidence="4">
    <location>
        <begin position="140"/>
        <end position="197"/>
    </location>
</feature>
<name>A0A5D0RIF2_9RHOB</name>
<keyword evidence="3" id="KW-0804">Transcription</keyword>
<evidence type="ECO:0000256" key="1">
    <source>
        <dbReference type="ARBA" id="ARBA00023015"/>
    </source>
</evidence>
<dbReference type="InterPro" id="IPR013249">
    <property type="entry name" value="RNA_pol_sigma70_r4_t2"/>
</dbReference>
<evidence type="ECO:0000313" key="6">
    <source>
        <dbReference type="Proteomes" id="UP000322080"/>
    </source>
</evidence>
<evidence type="ECO:0000256" key="3">
    <source>
        <dbReference type="ARBA" id="ARBA00023163"/>
    </source>
</evidence>
<dbReference type="RefSeq" id="WP_148379002.1">
    <property type="nucleotide sequence ID" value="NZ_VSIY01000013.1"/>
</dbReference>
<evidence type="ECO:0000313" key="5">
    <source>
        <dbReference type="EMBL" id="TYB80711.1"/>
    </source>
</evidence>
<dbReference type="Pfam" id="PF08281">
    <property type="entry name" value="Sigma70_r4_2"/>
    <property type="match status" value="1"/>
</dbReference>
<dbReference type="AlphaFoldDB" id="A0A5D0RIF2"/>
<keyword evidence="2" id="KW-0238">DNA-binding</keyword>
<accession>A0A5D0RIF2</accession>
<dbReference type="Proteomes" id="UP000322080">
    <property type="component" value="Unassembled WGS sequence"/>
</dbReference>
<protein>
    <submittedName>
        <fullName evidence="5">LuxR family transcriptional regulator</fullName>
    </submittedName>
</protein>
<comment type="caution">
    <text evidence="5">The sequence shown here is derived from an EMBL/GenBank/DDBJ whole genome shotgun (WGS) entry which is preliminary data.</text>
</comment>
<evidence type="ECO:0000256" key="2">
    <source>
        <dbReference type="ARBA" id="ARBA00023125"/>
    </source>
</evidence>
<dbReference type="InterPro" id="IPR016032">
    <property type="entry name" value="Sig_transdc_resp-reg_C-effctor"/>
</dbReference>
<keyword evidence="6" id="KW-1185">Reference proteome</keyword>
<dbReference type="Gene3D" id="3.30.450.80">
    <property type="entry name" value="Transcription factor LuxR-like, autoinducer-binding domain"/>
    <property type="match status" value="1"/>
</dbReference>